<proteinExistence type="predicted"/>
<comment type="caution">
    <text evidence="2">The sequence shown here is derived from an EMBL/GenBank/DDBJ whole genome shotgun (WGS) entry which is preliminary data.</text>
</comment>
<gene>
    <name evidence="2" type="ORF">ACH5RR_012690</name>
</gene>
<dbReference type="AlphaFoldDB" id="A0ABD3A9Y2"/>
<evidence type="ECO:0000313" key="3">
    <source>
        <dbReference type="Proteomes" id="UP001630127"/>
    </source>
</evidence>
<dbReference type="EMBL" id="JBJUIK010000005">
    <property type="protein sequence ID" value="KAL3528034.1"/>
    <property type="molecule type" value="Genomic_DNA"/>
</dbReference>
<evidence type="ECO:0000256" key="1">
    <source>
        <dbReference type="SAM" id="MobiDB-lite"/>
    </source>
</evidence>
<feature type="region of interest" description="Disordered" evidence="1">
    <location>
        <begin position="1"/>
        <end position="28"/>
    </location>
</feature>
<evidence type="ECO:0000313" key="2">
    <source>
        <dbReference type="EMBL" id="KAL3528034.1"/>
    </source>
</evidence>
<protein>
    <submittedName>
        <fullName evidence="2">Uncharacterized protein</fullName>
    </submittedName>
</protein>
<reference evidence="2 3" key="1">
    <citation type="submission" date="2024-11" db="EMBL/GenBank/DDBJ databases">
        <title>A near-complete genome assembly of Cinchona calisaya.</title>
        <authorList>
            <person name="Lian D.C."/>
            <person name="Zhao X.W."/>
            <person name="Wei L."/>
        </authorList>
    </citation>
    <scope>NUCLEOTIDE SEQUENCE [LARGE SCALE GENOMIC DNA]</scope>
    <source>
        <tissue evidence="2">Nenye</tissue>
    </source>
</reference>
<keyword evidence="3" id="KW-1185">Reference proteome</keyword>
<dbReference type="Proteomes" id="UP001630127">
    <property type="component" value="Unassembled WGS sequence"/>
</dbReference>
<name>A0ABD3A9Y2_9GENT</name>
<sequence>MGNSKQSDGNSVPRDPMPVDLNQPLEEKDTIDEIKGKASMCLPHLLIGQPQDEYDLLEIRVEDLKYMIMKKNKAPTSTSQLPQQYTTESL</sequence>
<organism evidence="2 3">
    <name type="scientific">Cinchona calisaya</name>
    <dbReference type="NCBI Taxonomy" id="153742"/>
    <lineage>
        <taxon>Eukaryota</taxon>
        <taxon>Viridiplantae</taxon>
        <taxon>Streptophyta</taxon>
        <taxon>Embryophyta</taxon>
        <taxon>Tracheophyta</taxon>
        <taxon>Spermatophyta</taxon>
        <taxon>Magnoliopsida</taxon>
        <taxon>eudicotyledons</taxon>
        <taxon>Gunneridae</taxon>
        <taxon>Pentapetalae</taxon>
        <taxon>asterids</taxon>
        <taxon>lamiids</taxon>
        <taxon>Gentianales</taxon>
        <taxon>Rubiaceae</taxon>
        <taxon>Cinchonoideae</taxon>
        <taxon>Cinchoneae</taxon>
        <taxon>Cinchona</taxon>
    </lineage>
</organism>
<accession>A0ABD3A9Y2</accession>
<feature type="compositionally biased region" description="Polar residues" evidence="1">
    <location>
        <begin position="1"/>
        <end position="10"/>
    </location>
</feature>